<keyword evidence="5 6" id="KW-0472">Membrane</keyword>
<dbReference type="InterPro" id="IPR051401">
    <property type="entry name" value="GtrA_CellWall_Glycosyl"/>
</dbReference>
<dbReference type="OrthoDB" id="8562382at2"/>
<evidence type="ECO:0000256" key="3">
    <source>
        <dbReference type="ARBA" id="ARBA00022692"/>
    </source>
</evidence>
<dbReference type="RefSeq" id="WP_071663586.1">
    <property type="nucleotide sequence ID" value="NZ_CP009654.1"/>
</dbReference>
<gene>
    <name evidence="8" type="ORF">KX01_612</name>
</gene>
<proteinExistence type="inferred from homology"/>
<evidence type="ECO:0000256" key="1">
    <source>
        <dbReference type="ARBA" id="ARBA00004141"/>
    </source>
</evidence>
<evidence type="ECO:0000256" key="5">
    <source>
        <dbReference type="ARBA" id="ARBA00023136"/>
    </source>
</evidence>
<evidence type="ECO:0000256" key="4">
    <source>
        <dbReference type="ARBA" id="ARBA00022989"/>
    </source>
</evidence>
<dbReference type="Pfam" id="PF04138">
    <property type="entry name" value="GtrA_DPMS_TM"/>
    <property type="match status" value="1"/>
</dbReference>
<protein>
    <submittedName>
        <fullName evidence="8">GtrA-like family protein</fullName>
    </submittedName>
</protein>
<name>A0A1J0KVA1_9GAMM</name>
<organism evidence="8 9">
    <name type="scientific">Francisella frigiditurris</name>
    <dbReference type="NCBI Taxonomy" id="1542390"/>
    <lineage>
        <taxon>Bacteria</taxon>
        <taxon>Pseudomonadati</taxon>
        <taxon>Pseudomonadota</taxon>
        <taxon>Gammaproteobacteria</taxon>
        <taxon>Thiotrichales</taxon>
        <taxon>Francisellaceae</taxon>
        <taxon>Francisella</taxon>
    </lineage>
</organism>
<feature type="domain" description="GtrA/DPMS transmembrane" evidence="7">
    <location>
        <begin position="9"/>
        <end position="122"/>
    </location>
</feature>
<evidence type="ECO:0000313" key="9">
    <source>
        <dbReference type="Proteomes" id="UP000182521"/>
    </source>
</evidence>
<keyword evidence="9" id="KW-1185">Reference proteome</keyword>
<feature type="transmembrane region" description="Helical" evidence="6">
    <location>
        <begin position="98"/>
        <end position="121"/>
    </location>
</feature>
<dbReference type="STRING" id="1542390.KX01_612"/>
<dbReference type="GO" id="GO:0005886">
    <property type="term" value="C:plasma membrane"/>
    <property type="evidence" value="ECO:0007669"/>
    <property type="project" value="TreeGrafter"/>
</dbReference>
<dbReference type="EMBL" id="CP009654">
    <property type="protein sequence ID" value="APC97540.1"/>
    <property type="molecule type" value="Genomic_DNA"/>
</dbReference>
<feature type="transmembrane region" description="Helical" evidence="6">
    <location>
        <begin position="7"/>
        <end position="30"/>
    </location>
</feature>
<evidence type="ECO:0000313" key="8">
    <source>
        <dbReference type="EMBL" id="APC97540.1"/>
    </source>
</evidence>
<comment type="subcellular location">
    <subcellularLocation>
        <location evidence="1">Membrane</location>
        <topology evidence="1">Multi-pass membrane protein</topology>
    </subcellularLocation>
</comment>
<dbReference type="KEGG" id="frc:KX01_612"/>
<reference evidence="9" key="1">
    <citation type="submission" date="2014-10" db="EMBL/GenBank/DDBJ databases">
        <authorList>
            <person name="Kuske C.R."/>
            <person name="Challacombe J.F."/>
            <person name="Daligault H.E."/>
            <person name="Davenport K.W."/>
            <person name="Johnson S.L."/>
            <person name="Siddaramappa S."/>
            <person name="Petersen J.M."/>
        </authorList>
    </citation>
    <scope>NUCLEOTIDE SEQUENCE [LARGE SCALE GENOMIC DNA]</scope>
    <source>
        <strain evidence="9">CA97-1460</strain>
    </source>
</reference>
<dbReference type="PANTHER" id="PTHR38459:SF1">
    <property type="entry name" value="PROPHAGE BACTOPRENOL-LINKED GLUCOSE TRANSLOCASE HOMOLOG"/>
    <property type="match status" value="1"/>
</dbReference>
<sequence length="124" mass="14213">MIRKQLSYFLIIGILASILNFIIVFILVHLNIAKPLVANFFAFLIAFNVSYFGHRYLTFSGTTKSHKKAASQFFINALIGLALNEGIYFILLHFNIQYLVALFITMFLVALYTFIISKLFIFTS</sequence>
<evidence type="ECO:0000256" key="6">
    <source>
        <dbReference type="SAM" id="Phobius"/>
    </source>
</evidence>
<dbReference type="GO" id="GO:0000271">
    <property type="term" value="P:polysaccharide biosynthetic process"/>
    <property type="evidence" value="ECO:0007669"/>
    <property type="project" value="InterPro"/>
</dbReference>
<evidence type="ECO:0000259" key="7">
    <source>
        <dbReference type="Pfam" id="PF04138"/>
    </source>
</evidence>
<evidence type="ECO:0000256" key="2">
    <source>
        <dbReference type="ARBA" id="ARBA00009399"/>
    </source>
</evidence>
<feature type="transmembrane region" description="Helical" evidence="6">
    <location>
        <begin position="36"/>
        <end position="53"/>
    </location>
</feature>
<dbReference type="Proteomes" id="UP000182521">
    <property type="component" value="Chromosome"/>
</dbReference>
<dbReference type="PANTHER" id="PTHR38459">
    <property type="entry name" value="PROPHAGE BACTOPRENOL-LINKED GLUCOSE TRANSLOCASE HOMOLOG"/>
    <property type="match status" value="1"/>
</dbReference>
<feature type="transmembrane region" description="Helical" evidence="6">
    <location>
        <begin position="73"/>
        <end position="92"/>
    </location>
</feature>
<keyword evidence="4 6" id="KW-1133">Transmembrane helix</keyword>
<comment type="similarity">
    <text evidence="2">Belongs to the GtrA family.</text>
</comment>
<keyword evidence="3 6" id="KW-0812">Transmembrane</keyword>
<accession>A0A1J0KVA1</accession>
<dbReference type="InterPro" id="IPR007267">
    <property type="entry name" value="GtrA_DPMS_TM"/>
</dbReference>
<dbReference type="AlphaFoldDB" id="A0A1J0KVA1"/>